<keyword evidence="2 4" id="KW-0378">Hydrolase</keyword>
<dbReference type="GO" id="GO:0005829">
    <property type="term" value="C:cytosol"/>
    <property type="evidence" value="ECO:0007669"/>
    <property type="project" value="TreeGrafter"/>
</dbReference>
<dbReference type="GO" id="GO:0016788">
    <property type="term" value="F:hydrolase activity, acting on ester bonds"/>
    <property type="evidence" value="ECO:0007669"/>
    <property type="project" value="InterPro"/>
</dbReference>
<evidence type="ECO:0000313" key="4">
    <source>
        <dbReference type="EMBL" id="MBB4734631.1"/>
    </source>
</evidence>
<dbReference type="Proteomes" id="UP000540191">
    <property type="component" value="Unassembled WGS sequence"/>
</dbReference>
<dbReference type="InterPro" id="IPR032466">
    <property type="entry name" value="Metal_Hydrolase"/>
</dbReference>
<dbReference type="CDD" id="cd01310">
    <property type="entry name" value="TatD_DNAse"/>
    <property type="match status" value="1"/>
</dbReference>
<protein>
    <submittedName>
        <fullName evidence="4">TatD DNase family protein</fullName>
        <ecNumber evidence="4">3.1.21.-</ecNumber>
    </submittedName>
</protein>
<dbReference type="SUPFAM" id="SSF51556">
    <property type="entry name" value="Metallo-dependent hydrolases"/>
    <property type="match status" value="1"/>
</dbReference>
<dbReference type="PANTHER" id="PTHR46124:SF2">
    <property type="entry name" value="D-AMINOACYL-TRNA DEACYLASE"/>
    <property type="match status" value="1"/>
</dbReference>
<sequence>MSTPAATSPRPDHGRTPAESSSAGDASPDVDQAPAAYRPRPDSATGGGPAPLAAREATEEKSGRKRRLEFPPAPESLPVPVVDNHTHLGFRDGLVRVSVHEAMDAAQAVGVRGAVQVGCNVEAARFTVEAIEAEPRLLGAVAIHPNDAARLAETAELETALATIAELAEHPRVRAVGETGLDYFRTGESGRAAQHESFRWHIRLARRLGKALQIHDRDAHDDVVRILLEEEQDGGLPPHVVFHCFSGGPELAHTCNEHGWMTSFAGPVTFKANDKLREALALVREDLILVETDAPFLTPHPFRGRPNAPYLVPHTLRLMAQVRGVGVDELARRIDENTARVYGEF</sequence>
<gene>
    <name evidence="4" type="ORF">HDA30_000139</name>
</gene>
<reference evidence="4 5" key="1">
    <citation type="submission" date="2020-08" db="EMBL/GenBank/DDBJ databases">
        <title>Sequencing the genomes of 1000 actinobacteria strains.</title>
        <authorList>
            <person name="Klenk H.-P."/>
        </authorList>
    </citation>
    <scope>NUCLEOTIDE SEQUENCE [LARGE SCALE GENOMIC DNA]</scope>
    <source>
        <strain evidence="4 5">DSM 23974</strain>
    </source>
</reference>
<comment type="caution">
    <text evidence="4">The sequence shown here is derived from an EMBL/GenBank/DDBJ whole genome shotgun (WGS) entry which is preliminary data.</text>
</comment>
<evidence type="ECO:0000256" key="3">
    <source>
        <dbReference type="SAM" id="MobiDB-lite"/>
    </source>
</evidence>
<dbReference type="Gene3D" id="3.20.20.140">
    <property type="entry name" value="Metal-dependent hydrolases"/>
    <property type="match status" value="1"/>
</dbReference>
<keyword evidence="1" id="KW-0479">Metal-binding</keyword>
<dbReference type="RefSeq" id="WP_184240793.1">
    <property type="nucleotide sequence ID" value="NZ_JACHNA010000001.1"/>
</dbReference>
<dbReference type="AlphaFoldDB" id="A0A7W7GM39"/>
<evidence type="ECO:0000256" key="1">
    <source>
        <dbReference type="ARBA" id="ARBA00022723"/>
    </source>
</evidence>
<feature type="region of interest" description="Disordered" evidence="3">
    <location>
        <begin position="1"/>
        <end position="80"/>
    </location>
</feature>
<evidence type="ECO:0000313" key="5">
    <source>
        <dbReference type="Proteomes" id="UP000540191"/>
    </source>
</evidence>
<evidence type="ECO:0000256" key="2">
    <source>
        <dbReference type="ARBA" id="ARBA00022801"/>
    </source>
</evidence>
<dbReference type="InterPro" id="IPR001130">
    <property type="entry name" value="TatD-like"/>
</dbReference>
<name>A0A7W7GM39_9MICC</name>
<proteinExistence type="predicted"/>
<dbReference type="PANTHER" id="PTHR46124">
    <property type="entry name" value="D-AMINOACYL-TRNA DEACYLASE"/>
    <property type="match status" value="1"/>
</dbReference>
<dbReference type="GO" id="GO:0046872">
    <property type="term" value="F:metal ion binding"/>
    <property type="evidence" value="ECO:0007669"/>
    <property type="project" value="UniProtKB-KW"/>
</dbReference>
<keyword evidence="5" id="KW-1185">Reference proteome</keyword>
<dbReference type="FunFam" id="3.20.20.140:FF:000005">
    <property type="entry name" value="TatD family hydrolase"/>
    <property type="match status" value="1"/>
</dbReference>
<organism evidence="4 5">
    <name type="scientific">Micrococcus cohnii</name>
    <dbReference type="NCBI Taxonomy" id="993416"/>
    <lineage>
        <taxon>Bacteria</taxon>
        <taxon>Bacillati</taxon>
        <taxon>Actinomycetota</taxon>
        <taxon>Actinomycetes</taxon>
        <taxon>Micrococcales</taxon>
        <taxon>Micrococcaceae</taxon>
        <taxon>Micrococcus</taxon>
    </lineage>
</organism>
<dbReference type="GO" id="GO:0004536">
    <property type="term" value="F:DNA nuclease activity"/>
    <property type="evidence" value="ECO:0007669"/>
    <property type="project" value="InterPro"/>
</dbReference>
<dbReference type="InterPro" id="IPR015991">
    <property type="entry name" value="TatD/YcfH-like"/>
</dbReference>
<dbReference type="Pfam" id="PF01026">
    <property type="entry name" value="TatD_DNase"/>
    <property type="match status" value="1"/>
</dbReference>
<accession>A0A7W7GM39</accession>
<dbReference type="EMBL" id="JACHNA010000001">
    <property type="protein sequence ID" value="MBB4734631.1"/>
    <property type="molecule type" value="Genomic_DNA"/>
</dbReference>
<dbReference type="NCBIfam" id="TIGR00010">
    <property type="entry name" value="YchF/TatD family DNA exonuclease"/>
    <property type="match status" value="1"/>
</dbReference>
<dbReference type="EC" id="3.1.21.-" evidence="4"/>